<evidence type="ECO:0000256" key="2">
    <source>
        <dbReference type="ARBA" id="ARBA00022448"/>
    </source>
</evidence>
<evidence type="ECO:0000313" key="9">
    <source>
        <dbReference type="EMBL" id="ALX04826.1"/>
    </source>
</evidence>
<dbReference type="InterPro" id="IPR010290">
    <property type="entry name" value="TM_effector"/>
</dbReference>
<feature type="transmembrane region" description="Helical" evidence="7">
    <location>
        <begin position="261"/>
        <end position="281"/>
    </location>
</feature>
<keyword evidence="5 7" id="KW-1133">Transmembrane helix</keyword>
<evidence type="ECO:0000256" key="6">
    <source>
        <dbReference type="ARBA" id="ARBA00023136"/>
    </source>
</evidence>
<evidence type="ECO:0000313" key="10">
    <source>
        <dbReference type="Proteomes" id="UP000067689"/>
    </source>
</evidence>
<feature type="transmembrane region" description="Helical" evidence="7">
    <location>
        <begin position="313"/>
        <end position="336"/>
    </location>
</feature>
<evidence type="ECO:0000256" key="5">
    <source>
        <dbReference type="ARBA" id="ARBA00022989"/>
    </source>
</evidence>
<dbReference type="PROSITE" id="PS50850">
    <property type="entry name" value="MFS"/>
    <property type="match status" value="1"/>
</dbReference>
<dbReference type="Proteomes" id="UP000067689">
    <property type="component" value="Chromosome"/>
</dbReference>
<dbReference type="KEGG" id="aer:AERYTH_09005"/>
<protein>
    <submittedName>
        <fullName evidence="9">MFS transporter</fullName>
    </submittedName>
</protein>
<dbReference type="PANTHER" id="PTHR23513:SF11">
    <property type="entry name" value="STAPHYLOFERRIN A TRANSPORTER"/>
    <property type="match status" value="1"/>
</dbReference>
<dbReference type="SUPFAM" id="SSF103473">
    <property type="entry name" value="MFS general substrate transporter"/>
    <property type="match status" value="1"/>
</dbReference>
<feature type="transmembrane region" description="Helical" evidence="7">
    <location>
        <begin position="42"/>
        <end position="65"/>
    </location>
</feature>
<dbReference type="Pfam" id="PF05977">
    <property type="entry name" value="MFS_3"/>
    <property type="match status" value="1"/>
</dbReference>
<keyword evidence="6 7" id="KW-0472">Membrane</keyword>
<evidence type="ECO:0000259" key="8">
    <source>
        <dbReference type="PROSITE" id="PS50850"/>
    </source>
</evidence>
<dbReference type="AlphaFoldDB" id="A0A0U3T232"/>
<dbReference type="InterPro" id="IPR020846">
    <property type="entry name" value="MFS_dom"/>
</dbReference>
<dbReference type="GO" id="GO:0022857">
    <property type="term" value="F:transmembrane transporter activity"/>
    <property type="evidence" value="ECO:0007669"/>
    <property type="project" value="InterPro"/>
</dbReference>
<comment type="subcellular location">
    <subcellularLocation>
        <location evidence="1">Cell membrane</location>
        <topology evidence="1">Multi-pass membrane protein</topology>
    </subcellularLocation>
</comment>
<proteinExistence type="predicted"/>
<gene>
    <name evidence="9" type="ORF">AERYTH_09005</name>
</gene>
<feature type="transmembrane region" description="Helical" evidence="7">
    <location>
        <begin position="167"/>
        <end position="187"/>
    </location>
</feature>
<feature type="transmembrane region" description="Helical" evidence="7">
    <location>
        <begin position="348"/>
        <end position="367"/>
    </location>
</feature>
<dbReference type="InterPro" id="IPR036259">
    <property type="entry name" value="MFS_trans_sf"/>
</dbReference>
<evidence type="ECO:0000256" key="7">
    <source>
        <dbReference type="SAM" id="Phobius"/>
    </source>
</evidence>
<evidence type="ECO:0000256" key="1">
    <source>
        <dbReference type="ARBA" id="ARBA00004651"/>
    </source>
</evidence>
<dbReference type="PATRIC" id="fig|2041.4.peg.1885"/>
<dbReference type="Gene3D" id="1.20.1250.20">
    <property type="entry name" value="MFS general substrate transporter like domains"/>
    <property type="match status" value="1"/>
</dbReference>
<feature type="transmembrane region" description="Helical" evidence="7">
    <location>
        <begin position="223"/>
        <end position="249"/>
    </location>
</feature>
<feature type="transmembrane region" description="Helical" evidence="7">
    <location>
        <begin position="85"/>
        <end position="118"/>
    </location>
</feature>
<dbReference type="EMBL" id="CP011502">
    <property type="protein sequence ID" value="ALX04826.1"/>
    <property type="molecule type" value="Genomic_DNA"/>
</dbReference>
<dbReference type="CDD" id="cd06173">
    <property type="entry name" value="MFS_MefA_like"/>
    <property type="match status" value="1"/>
</dbReference>
<sequence>MRPFRHPQYRPLIGAAAFELLGEGVWVIAVVWQVIALGGGPGALSLAVTGYALGMVATVLVGGVAADRVPQRRILMATATTRMVVLAVVAALALAGGLEIWHLTVGGAVLGMAVGFYFPAYSALLPSVVEADDLLAANGVEGFLRPTLQHAGGPALGSLVVATASPAWALLVVAVCQLCCLLTLLLLRPVPLRRDAAALGDHPLRGAIADLRGGLHYMVRTPWFLATLLFACLMLLLVVGPMDVLIPFVVKDGGGDATGHAWILAAYGAGSALASLGMSMLRMPRRYLTVMVLMWGVGCLPFVVVGFTSSVPAIAVALFVVGVLLSAPMVIWGTLLQRRVPPDLLGRASSLDFFVSLLLVPASVALAGPAGELVGVREVFLVASVVPVVVAVLAIVGARMPADEVAHPL</sequence>
<keyword evidence="10" id="KW-1185">Reference proteome</keyword>
<keyword evidence="2" id="KW-0813">Transport</keyword>
<evidence type="ECO:0000256" key="3">
    <source>
        <dbReference type="ARBA" id="ARBA00022475"/>
    </source>
</evidence>
<feature type="transmembrane region" description="Helical" evidence="7">
    <location>
        <begin position="379"/>
        <end position="398"/>
    </location>
</feature>
<evidence type="ECO:0000256" key="4">
    <source>
        <dbReference type="ARBA" id="ARBA00022692"/>
    </source>
</evidence>
<name>A0A0U3T232_9ACTN</name>
<keyword evidence="3" id="KW-1003">Cell membrane</keyword>
<accession>A0A0U3T232</accession>
<feature type="transmembrane region" description="Helical" evidence="7">
    <location>
        <begin position="288"/>
        <end position="307"/>
    </location>
</feature>
<reference evidence="9 10" key="1">
    <citation type="journal article" date="1991" name="Int. J. Syst. Bacteriol.">
        <title>Description of the erythromycin-producing bacterium Arthrobacter sp. strain NRRL B-3381 as Aeromicrobium erythreum gen. nov., sp. nov.</title>
        <authorList>
            <person name="Miller E.S."/>
            <person name="Woese C.R."/>
            <person name="Brenner S."/>
        </authorList>
    </citation>
    <scope>NUCLEOTIDE SEQUENCE [LARGE SCALE GENOMIC DNA]</scope>
    <source>
        <strain evidence="9 10">AR18</strain>
    </source>
</reference>
<dbReference type="PANTHER" id="PTHR23513">
    <property type="entry name" value="INTEGRAL MEMBRANE EFFLUX PROTEIN-RELATED"/>
    <property type="match status" value="1"/>
</dbReference>
<keyword evidence="4 7" id="KW-0812">Transmembrane</keyword>
<organism evidence="9 10">
    <name type="scientific">Aeromicrobium erythreum</name>
    <dbReference type="NCBI Taxonomy" id="2041"/>
    <lineage>
        <taxon>Bacteria</taxon>
        <taxon>Bacillati</taxon>
        <taxon>Actinomycetota</taxon>
        <taxon>Actinomycetes</taxon>
        <taxon>Propionibacteriales</taxon>
        <taxon>Nocardioidaceae</taxon>
        <taxon>Aeromicrobium</taxon>
    </lineage>
</organism>
<feature type="domain" description="Major facilitator superfamily (MFS) profile" evidence="8">
    <location>
        <begin position="224"/>
        <end position="409"/>
    </location>
</feature>
<dbReference type="STRING" id="2041.AERYTH_09005"/>
<dbReference type="GO" id="GO:0005886">
    <property type="term" value="C:plasma membrane"/>
    <property type="evidence" value="ECO:0007669"/>
    <property type="project" value="UniProtKB-SubCell"/>
</dbReference>
<feature type="transmembrane region" description="Helical" evidence="7">
    <location>
        <begin position="12"/>
        <end position="36"/>
    </location>
</feature>